<dbReference type="AlphaFoldDB" id="A0A939KEJ7"/>
<dbReference type="Proteomes" id="UP000664731">
    <property type="component" value="Unassembled WGS sequence"/>
</dbReference>
<protein>
    <recommendedName>
        <fullName evidence="3">Flagellar protein FliT</fullName>
    </recommendedName>
</protein>
<reference evidence="1" key="1">
    <citation type="submission" date="2021-03" db="EMBL/GenBank/DDBJ databases">
        <title>Comamonas denitrificans.</title>
        <authorList>
            <person name="Finster K."/>
        </authorList>
    </citation>
    <scope>NUCLEOTIDE SEQUENCE</scope>
    <source>
        <strain evidence="1">MM2021_4</strain>
    </source>
</reference>
<proteinExistence type="predicted"/>
<dbReference type="EMBL" id="JAFNME010000044">
    <property type="protein sequence ID" value="MBO1250771.1"/>
    <property type="molecule type" value="Genomic_DNA"/>
</dbReference>
<comment type="caution">
    <text evidence="1">The sequence shown here is derived from an EMBL/GenBank/DDBJ whole genome shotgun (WGS) entry which is preliminary data.</text>
</comment>
<evidence type="ECO:0000313" key="1">
    <source>
        <dbReference type="EMBL" id="MBO1250771.1"/>
    </source>
</evidence>
<accession>A0A939KEJ7</accession>
<organism evidence="1 2">
    <name type="scientific">Comamonas denitrificans</name>
    <dbReference type="NCBI Taxonomy" id="117506"/>
    <lineage>
        <taxon>Bacteria</taxon>
        <taxon>Pseudomonadati</taxon>
        <taxon>Pseudomonadota</taxon>
        <taxon>Betaproteobacteria</taxon>
        <taxon>Burkholderiales</taxon>
        <taxon>Comamonadaceae</taxon>
        <taxon>Comamonas</taxon>
    </lineage>
</organism>
<name>A0A939KEJ7_9BURK</name>
<sequence length="122" mass="13104">MQLDQALAHIDGLLDLITPLLTEDSPEAIAQAMEQLQSSMTAFVQLAQRFEVSAFTPSAIAHMQRISDRLAQMRGHIVKIGAINQQQLQALMPQQGSAHTYGGSKLPPGAAASVARLYHVSG</sequence>
<evidence type="ECO:0008006" key="3">
    <source>
        <dbReference type="Google" id="ProtNLM"/>
    </source>
</evidence>
<gene>
    <name evidence="1" type="ORF">J1777_13205</name>
</gene>
<dbReference type="RefSeq" id="WP_207576156.1">
    <property type="nucleotide sequence ID" value="NZ_JAFNME010000044.1"/>
</dbReference>
<evidence type="ECO:0000313" key="2">
    <source>
        <dbReference type="Proteomes" id="UP000664731"/>
    </source>
</evidence>
<keyword evidence="2" id="KW-1185">Reference proteome</keyword>